<organism evidence="1 2">
    <name type="scientific">Sphingomicrobium sediminis</name>
    <dbReference type="NCBI Taxonomy" id="2950949"/>
    <lineage>
        <taxon>Bacteria</taxon>
        <taxon>Pseudomonadati</taxon>
        <taxon>Pseudomonadota</taxon>
        <taxon>Alphaproteobacteria</taxon>
        <taxon>Sphingomonadales</taxon>
        <taxon>Sphingomonadaceae</taxon>
        <taxon>Sphingomicrobium</taxon>
    </lineage>
</organism>
<dbReference type="AlphaFoldDB" id="A0A9X2EI99"/>
<evidence type="ECO:0000313" key="2">
    <source>
        <dbReference type="Proteomes" id="UP001155128"/>
    </source>
</evidence>
<sequence>MAALPDAGWRFQESANGARLFYVSETNPASQVMILTCPIGVDRLIVRLPEVVPVGSEERLTIGHGNDLAVLMVDPMRDNGSVAGRGPIPDNLDTMLKQGIAAAYGSYSLGDLPAVPGETSARFISACS</sequence>
<proteinExistence type="predicted"/>
<protein>
    <submittedName>
        <fullName evidence="1">Uncharacterized protein</fullName>
    </submittedName>
</protein>
<evidence type="ECO:0000313" key="1">
    <source>
        <dbReference type="EMBL" id="MCM8558006.1"/>
    </source>
</evidence>
<dbReference type="RefSeq" id="WP_252114569.1">
    <property type="nucleotide sequence ID" value="NZ_JAMSHT010000001.1"/>
</dbReference>
<comment type="caution">
    <text evidence="1">The sequence shown here is derived from an EMBL/GenBank/DDBJ whole genome shotgun (WGS) entry which is preliminary data.</text>
</comment>
<reference evidence="1" key="1">
    <citation type="submission" date="2022-06" db="EMBL/GenBank/DDBJ databases">
        <title>Sphingomicrobium sedimins sp. nov., a marine bacterium isolated from tidal flat.</title>
        <authorList>
            <person name="Kim C.-H."/>
            <person name="Yoo Y."/>
            <person name="Kim J.-J."/>
        </authorList>
    </citation>
    <scope>NUCLEOTIDE SEQUENCE</scope>
    <source>
        <strain evidence="1">GRR-S6-50</strain>
    </source>
</reference>
<accession>A0A9X2EI99</accession>
<dbReference type="Proteomes" id="UP001155128">
    <property type="component" value="Unassembled WGS sequence"/>
</dbReference>
<gene>
    <name evidence="1" type="ORF">NDO55_09250</name>
</gene>
<keyword evidence="2" id="KW-1185">Reference proteome</keyword>
<dbReference type="EMBL" id="JAMSHT010000001">
    <property type="protein sequence ID" value="MCM8558006.1"/>
    <property type="molecule type" value="Genomic_DNA"/>
</dbReference>
<name>A0A9X2EI99_9SPHN</name>